<feature type="domain" description="FRG" evidence="1">
    <location>
        <begin position="1"/>
        <end position="50"/>
    </location>
</feature>
<accession>A0ABT4CVD5</accession>
<evidence type="ECO:0000259" key="1">
    <source>
        <dbReference type="SMART" id="SM00901"/>
    </source>
</evidence>
<keyword evidence="3" id="KW-1185">Reference proteome</keyword>
<dbReference type="EMBL" id="JAPQES010000007">
    <property type="protein sequence ID" value="MCY6372403.1"/>
    <property type="molecule type" value="Genomic_DNA"/>
</dbReference>
<dbReference type="Proteomes" id="UP001079657">
    <property type="component" value="Unassembled WGS sequence"/>
</dbReference>
<gene>
    <name evidence="2" type="ORF">OXH55_17385</name>
</gene>
<dbReference type="Pfam" id="PF08867">
    <property type="entry name" value="FRG"/>
    <property type="match status" value="1"/>
</dbReference>
<evidence type="ECO:0000313" key="3">
    <source>
        <dbReference type="Proteomes" id="UP001079657"/>
    </source>
</evidence>
<proteinExistence type="predicted"/>
<name>A0ABT4CVD5_9CLOT</name>
<dbReference type="SMART" id="SM00901">
    <property type="entry name" value="FRG"/>
    <property type="match status" value="1"/>
</dbReference>
<evidence type="ECO:0000313" key="2">
    <source>
        <dbReference type="EMBL" id="MCY6372403.1"/>
    </source>
</evidence>
<reference evidence="2" key="1">
    <citation type="submission" date="2022-12" db="EMBL/GenBank/DDBJ databases">
        <authorList>
            <person name="Wang J."/>
        </authorList>
    </citation>
    <scope>NUCLEOTIDE SEQUENCE</scope>
    <source>
        <strain evidence="2">HY-42-06</strain>
    </source>
</reference>
<organism evidence="2 3">
    <name type="scientific">Clostridium ganghwense</name>
    <dbReference type="NCBI Taxonomy" id="312089"/>
    <lineage>
        <taxon>Bacteria</taxon>
        <taxon>Bacillati</taxon>
        <taxon>Bacillota</taxon>
        <taxon>Clostridia</taxon>
        <taxon>Eubacteriales</taxon>
        <taxon>Clostridiaceae</taxon>
        <taxon>Clostridium</taxon>
    </lineage>
</organism>
<dbReference type="InterPro" id="IPR014966">
    <property type="entry name" value="FRG-dom"/>
</dbReference>
<protein>
    <submittedName>
        <fullName evidence="2">FRG domain-containing protein</fullName>
    </submittedName>
</protein>
<sequence length="174" mass="20135">MGTEKYNDWDLLAIAQHHGLATRLLDWTYNPLVAAFFAVEKYINTEAVIYAYLDPKHLITDSIGPFDNYHTIGKFKPNGASKRIIRQSGIFTVHFPATLELDKDKGKNCKLEKIIIDKKYRKELLFDLSFYGINKASMFPDLEGLCKHVNWHMENINYWTSKQIENFVAADSEN</sequence>
<comment type="caution">
    <text evidence="2">The sequence shown here is derived from an EMBL/GenBank/DDBJ whole genome shotgun (WGS) entry which is preliminary data.</text>
</comment>